<name>A0A1E5L3T8_9FIRM</name>
<gene>
    <name evidence="6" type="primary">ispH</name>
    <name evidence="8" type="ORF">BHU72_08055</name>
</gene>
<evidence type="ECO:0000259" key="7">
    <source>
        <dbReference type="PROSITE" id="PS50126"/>
    </source>
</evidence>
<feature type="domain" description="S1 motif" evidence="7">
    <location>
        <begin position="378"/>
        <end position="443"/>
    </location>
</feature>
<evidence type="ECO:0000256" key="4">
    <source>
        <dbReference type="ARBA" id="ARBA00023014"/>
    </source>
</evidence>
<dbReference type="GO" id="GO:0051539">
    <property type="term" value="F:4 iron, 4 sulfur cluster binding"/>
    <property type="evidence" value="ECO:0007669"/>
    <property type="project" value="UniProtKB-UniRule"/>
</dbReference>
<feature type="binding site" evidence="6">
    <location>
        <position position="219"/>
    </location>
    <ligand>
        <name>dimethylallyl diphosphate</name>
        <dbReference type="ChEBI" id="CHEBI:57623"/>
    </ligand>
</feature>
<dbReference type="CDD" id="cd05687">
    <property type="entry name" value="S1_RPS1_repeat_ec1_hs1"/>
    <property type="match status" value="1"/>
</dbReference>
<evidence type="ECO:0000313" key="9">
    <source>
        <dbReference type="Proteomes" id="UP000095255"/>
    </source>
</evidence>
<comment type="similarity">
    <text evidence="6">Belongs to the IspH family.</text>
</comment>
<dbReference type="NCBIfam" id="NF000907">
    <property type="entry name" value="PRK00087.1"/>
    <property type="match status" value="1"/>
</dbReference>
<comment type="function">
    <text evidence="5">Binds mRNA; thus facilitating recognition of the initiation point. It is needed to translate mRNA with a short Shine-Dalgarno (SD) purine-rich sequence.</text>
</comment>
<keyword evidence="4 6" id="KW-0411">Iron-sulfur</keyword>
<dbReference type="GO" id="GO:0003729">
    <property type="term" value="F:mRNA binding"/>
    <property type="evidence" value="ECO:0007669"/>
    <property type="project" value="UniProtKB-ARBA"/>
</dbReference>
<feature type="binding site" evidence="6">
    <location>
        <position position="219"/>
    </location>
    <ligand>
        <name>isopentenyl diphosphate</name>
        <dbReference type="ChEBI" id="CHEBI:128769"/>
    </ligand>
</feature>
<feature type="binding site" evidence="6">
    <location>
        <position position="40"/>
    </location>
    <ligand>
        <name>isopentenyl diphosphate</name>
        <dbReference type="ChEBI" id="CHEBI:128769"/>
    </ligand>
</feature>
<dbReference type="STRING" id="1390249.BHU72_08055"/>
<feature type="binding site" evidence="6">
    <location>
        <position position="220"/>
    </location>
    <ligand>
        <name>dimethylallyl diphosphate</name>
        <dbReference type="ChEBI" id="CHEBI:57623"/>
    </ligand>
</feature>
<reference evidence="8 9" key="1">
    <citation type="submission" date="2016-09" db="EMBL/GenBank/DDBJ databases">
        <title>Desulfuribacillus arsenicus sp. nov., an obligately anaerobic, dissimilatory arsenic- and antimonate-reducing bacterium isolated from anoxic sediments.</title>
        <authorList>
            <person name="Abin C.A."/>
            <person name="Hollibaugh J.T."/>
        </authorList>
    </citation>
    <scope>NUCLEOTIDE SEQUENCE [LARGE SCALE GENOMIC DNA]</scope>
    <source>
        <strain evidence="8 9">MLFW-2</strain>
    </source>
</reference>
<protein>
    <recommendedName>
        <fullName evidence="6">4-hydroxy-3-methylbut-2-enyl diphosphate reductase</fullName>
        <shortName evidence="6">HMBPP reductase</shortName>
        <ecNumber evidence="6">1.17.7.4</ecNumber>
    </recommendedName>
</protein>
<dbReference type="Pfam" id="PF02401">
    <property type="entry name" value="LYTB"/>
    <property type="match status" value="1"/>
</dbReference>
<feature type="active site" description="Proton donor" evidence="6">
    <location>
        <position position="125"/>
    </location>
</feature>
<feature type="binding site" evidence="6">
    <location>
        <position position="220"/>
    </location>
    <ligand>
        <name>isopentenyl diphosphate</name>
        <dbReference type="ChEBI" id="CHEBI:128769"/>
    </ligand>
</feature>
<dbReference type="InterPro" id="IPR003029">
    <property type="entry name" value="S1_domain"/>
</dbReference>
<dbReference type="FunFam" id="2.40.50.140:FF:000103">
    <property type="entry name" value="protein RRP5 homolog"/>
    <property type="match status" value="1"/>
</dbReference>
<feature type="binding site" evidence="6">
    <location>
        <position position="12"/>
    </location>
    <ligand>
        <name>[4Fe-4S] cluster</name>
        <dbReference type="ChEBI" id="CHEBI:49883"/>
    </ligand>
</feature>
<accession>A0A1E5L3T8</accession>
<keyword evidence="9" id="KW-1185">Reference proteome</keyword>
<evidence type="ECO:0000256" key="3">
    <source>
        <dbReference type="ARBA" id="ARBA00023004"/>
    </source>
</evidence>
<dbReference type="CDD" id="cd04465">
    <property type="entry name" value="S1_RPS1_repeat_ec2_hs2"/>
    <property type="match status" value="1"/>
</dbReference>
<dbReference type="Gene3D" id="3.40.1010.20">
    <property type="entry name" value="4-hydroxy-3-methylbut-2-enyl diphosphate reductase, catalytic domain"/>
    <property type="match status" value="2"/>
</dbReference>
<feature type="domain" description="S1 motif" evidence="7">
    <location>
        <begin position="549"/>
        <end position="618"/>
    </location>
</feature>
<feature type="binding site" evidence="6">
    <location>
        <position position="73"/>
    </location>
    <ligand>
        <name>(2E)-4-hydroxy-3-methylbut-2-enyl diphosphate</name>
        <dbReference type="ChEBI" id="CHEBI:128753"/>
    </ligand>
</feature>
<keyword evidence="6" id="KW-0414">Isoprene biosynthesis</keyword>
<feature type="binding site" evidence="6">
    <location>
        <position position="40"/>
    </location>
    <ligand>
        <name>dimethylallyl diphosphate</name>
        <dbReference type="ChEBI" id="CHEBI:57623"/>
    </ligand>
</feature>
<dbReference type="AlphaFoldDB" id="A0A1E5L3T8"/>
<sequence length="659" mass="73003">MTITLARHAGFCKGVQRAIDTAKKVGENHGKAVTLGPIVHNQHVVDYLYQYGVQTIDSIQEVKPDEAVVLRSHGVGKLVYDNLQENNISYIDATCPFVKAVHKLASKAYKENKTVLIVGDPKHPEVEGILGWTEDKGYVIKSIDDIENLPAINGDIVVVAQTTQTGENWNQITDCLKNKYTNIEFFNTICKATSERQEAAIDLAKQVDVMIVVGSFKSSNTNKLTQVCNLQGTKTYQIESKSDLNKDWLIGNHSIGITAGASTPDWILKEVIEMVEEMQNEMIDVKAMNQGDIVKGVVTNVEDNQVTVDIGYKYDAIIPIGELSNLHIEKASDFVKVGDQFELEVLRINDDKEKVVVSKKTIDAKLAWEDLKNKYENSTTFEVKVADVVKGGLVVDLGVRGFIPASHVERHFVEDFSEYKGKSIQVKIIEFDPENKKVILSQKMVLEAENNNLKSQAMSRVQIGSIIDGTVQRLTDFGAFVDIGGIDGLIHVSELAWYRVDHPSDVVKEGDKVQVKVLSIDSSKERISLSLKSAQAGPWDTISNQYKQGDIVDGVVKRLVSFGAFVELIQGVEGLVHISEISHDHIGSANEVLEVGQQVKVKILDYNVAEKRISLSIRQTTEDVKAKQEAEEIRKLTADQGPTTFTLGEMLGDKLKSLK</sequence>
<feature type="binding site" evidence="6">
    <location>
        <position position="262"/>
    </location>
    <ligand>
        <name>dimethylallyl diphosphate</name>
        <dbReference type="ChEBI" id="CHEBI:57623"/>
    </ligand>
</feature>
<feature type="binding site" evidence="6">
    <location>
        <position position="218"/>
    </location>
    <ligand>
        <name>dimethylallyl diphosphate</name>
        <dbReference type="ChEBI" id="CHEBI:57623"/>
    </ligand>
</feature>
<dbReference type="NCBIfam" id="NF002187">
    <property type="entry name" value="PRK01045.1-1"/>
    <property type="match status" value="1"/>
</dbReference>
<keyword evidence="3 6" id="KW-0408">Iron</keyword>
<comment type="pathway">
    <text evidence="6">Isoprenoid biosynthesis; dimethylallyl diphosphate biosynthesis; dimethylallyl diphosphate from (2E)-4-hydroxy-3-methylbutenyl diphosphate: step 1/1.</text>
</comment>
<comment type="catalytic activity">
    <reaction evidence="6">
        <text>dimethylallyl diphosphate + 2 oxidized [2Fe-2S]-[ferredoxin] + H2O = (2E)-4-hydroxy-3-methylbut-2-enyl diphosphate + 2 reduced [2Fe-2S]-[ferredoxin] + 2 H(+)</text>
        <dbReference type="Rhea" id="RHEA:24825"/>
        <dbReference type="Rhea" id="RHEA-COMP:10000"/>
        <dbReference type="Rhea" id="RHEA-COMP:10001"/>
        <dbReference type="ChEBI" id="CHEBI:15377"/>
        <dbReference type="ChEBI" id="CHEBI:15378"/>
        <dbReference type="ChEBI" id="CHEBI:33737"/>
        <dbReference type="ChEBI" id="CHEBI:33738"/>
        <dbReference type="ChEBI" id="CHEBI:57623"/>
        <dbReference type="ChEBI" id="CHEBI:128753"/>
        <dbReference type="EC" id="1.17.7.4"/>
    </reaction>
</comment>
<dbReference type="CDD" id="cd13944">
    <property type="entry name" value="lytB_ispH"/>
    <property type="match status" value="1"/>
</dbReference>
<dbReference type="RefSeq" id="WP_069702876.1">
    <property type="nucleotide sequence ID" value="NZ_MJAT01000036.1"/>
</dbReference>
<dbReference type="SUPFAM" id="SSF50249">
    <property type="entry name" value="Nucleic acid-binding proteins"/>
    <property type="match status" value="4"/>
</dbReference>
<dbReference type="GO" id="GO:0005737">
    <property type="term" value="C:cytoplasm"/>
    <property type="evidence" value="ECO:0007669"/>
    <property type="project" value="UniProtKB-ARBA"/>
</dbReference>
<dbReference type="OrthoDB" id="9804077at2"/>
<dbReference type="InterPro" id="IPR035104">
    <property type="entry name" value="Ribosomal_protein_S1-like"/>
</dbReference>
<dbReference type="InterPro" id="IPR012340">
    <property type="entry name" value="NA-bd_OB-fold"/>
</dbReference>
<evidence type="ECO:0000256" key="5">
    <source>
        <dbReference type="ARBA" id="ARBA00025604"/>
    </source>
</evidence>
<dbReference type="EC" id="1.17.7.4" evidence="6"/>
<dbReference type="InterPro" id="IPR003451">
    <property type="entry name" value="LytB/IspH"/>
</dbReference>
<comment type="caution">
    <text evidence="8">The sequence shown here is derived from an EMBL/GenBank/DDBJ whole genome shotgun (WGS) entry which is preliminary data.</text>
</comment>
<dbReference type="HAMAP" id="MF_00191">
    <property type="entry name" value="IspH"/>
    <property type="match status" value="1"/>
</dbReference>
<keyword evidence="2 6" id="KW-0479">Metal-binding</keyword>
<dbReference type="PANTHER" id="PTHR30426">
    <property type="entry name" value="4-HYDROXY-3-METHYLBUT-2-ENYL DIPHOSPHATE REDUCTASE"/>
    <property type="match status" value="1"/>
</dbReference>
<evidence type="ECO:0000313" key="8">
    <source>
        <dbReference type="EMBL" id="OEH84777.1"/>
    </source>
</evidence>
<dbReference type="NCBIfam" id="TIGR00216">
    <property type="entry name" value="ispH_lytB"/>
    <property type="match status" value="1"/>
</dbReference>
<feature type="binding site" evidence="6">
    <location>
        <position position="73"/>
    </location>
    <ligand>
        <name>isopentenyl diphosphate</name>
        <dbReference type="ChEBI" id="CHEBI:128769"/>
    </ligand>
</feature>
<dbReference type="FunFam" id="2.40.50.140:FF:000051">
    <property type="entry name" value="RNA-binding transcriptional accessory protein"/>
    <property type="match status" value="1"/>
</dbReference>
<evidence type="ECO:0000256" key="6">
    <source>
        <dbReference type="HAMAP-Rule" id="MF_00191"/>
    </source>
</evidence>
<dbReference type="PANTHER" id="PTHR30426:SF0">
    <property type="entry name" value="4-HYDROXY-3-METHYLBUT-2-ENYL DIPHOSPHATE REDUCTASE"/>
    <property type="match status" value="1"/>
</dbReference>
<feature type="binding site" evidence="6">
    <location>
        <position position="218"/>
    </location>
    <ligand>
        <name>isopentenyl diphosphate</name>
        <dbReference type="ChEBI" id="CHEBI:128769"/>
    </ligand>
</feature>
<dbReference type="GO" id="GO:0051745">
    <property type="term" value="F:4-hydroxy-3-methylbut-2-enyl diphosphate reductase activity"/>
    <property type="evidence" value="ECO:0007669"/>
    <property type="project" value="UniProtKB-UniRule"/>
</dbReference>
<feature type="binding site" evidence="6">
    <location>
        <position position="162"/>
    </location>
    <ligand>
        <name>(2E)-4-hydroxy-3-methylbut-2-enyl diphosphate</name>
        <dbReference type="ChEBI" id="CHEBI:128753"/>
    </ligand>
</feature>
<feature type="binding site" evidence="6">
    <location>
        <position position="219"/>
    </location>
    <ligand>
        <name>(2E)-4-hydroxy-3-methylbut-2-enyl diphosphate</name>
        <dbReference type="ChEBI" id="CHEBI:128753"/>
    </ligand>
</feature>
<comment type="function">
    <text evidence="6">Catalyzes the conversion of 1-hydroxy-2-methyl-2-(E)-butenyl 4-diphosphate (HMBPP) into a mixture of isopentenyl diphosphate (IPP) and dimethylallyl diphosphate (DMAPP). Acts in the terminal step of the DOXP/MEP pathway for isoprenoid precursor biosynthesis.</text>
</comment>
<comment type="cofactor">
    <cofactor evidence="6">
        <name>[4Fe-4S] cluster</name>
        <dbReference type="ChEBI" id="CHEBI:49883"/>
    </cofactor>
    <text evidence="6">Binds 1 [4Fe-4S] cluster per subunit.</text>
</comment>
<organism evidence="8 9">
    <name type="scientific">Desulfuribacillus stibiiarsenatis</name>
    <dbReference type="NCBI Taxonomy" id="1390249"/>
    <lineage>
        <taxon>Bacteria</taxon>
        <taxon>Bacillati</taxon>
        <taxon>Bacillota</taxon>
        <taxon>Desulfuribacillia</taxon>
        <taxon>Desulfuribacillales</taxon>
        <taxon>Desulfuribacillaceae</taxon>
        <taxon>Desulfuribacillus</taxon>
    </lineage>
</organism>
<proteinExistence type="inferred from homology"/>
<feature type="binding site" evidence="6">
    <location>
        <position position="123"/>
    </location>
    <ligand>
        <name>dimethylallyl diphosphate</name>
        <dbReference type="ChEBI" id="CHEBI:57623"/>
    </ligand>
</feature>
<dbReference type="UniPathway" id="UPA00059">
    <property type="reaction ID" value="UER00105"/>
</dbReference>
<keyword evidence="1 6" id="KW-0004">4Fe-4S</keyword>
<feature type="binding site" evidence="6">
    <location>
        <position position="190"/>
    </location>
    <ligand>
        <name>[4Fe-4S] cluster</name>
        <dbReference type="ChEBI" id="CHEBI:49883"/>
    </ligand>
</feature>
<dbReference type="EMBL" id="MJAT01000036">
    <property type="protein sequence ID" value="OEH84777.1"/>
    <property type="molecule type" value="Genomic_DNA"/>
</dbReference>
<dbReference type="CDD" id="cd05688">
    <property type="entry name" value="S1_RPS1_repeat_ec3"/>
    <property type="match status" value="1"/>
</dbReference>
<dbReference type="Gene3D" id="2.40.50.140">
    <property type="entry name" value="Nucleic acid-binding proteins"/>
    <property type="match status" value="4"/>
</dbReference>
<evidence type="ECO:0000256" key="2">
    <source>
        <dbReference type="ARBA" id="ARBA00022723"/>
    </source>
</evidence>
<feature type="binding site" evidence="6">
    <location>
        <position position="220"/>
    </location>
    <ligand>
        <name>(2E)-4-hydroxy-3-methylbut-2-enyl diphosphate</name>
        <dbReference type="ChEBI" id="CHEBI:128753"/>
    </ligand>
</feature>
<dbReference type="Proteomes" id="UP000095255">
    <property type="component" value="Unassembled WGS sequence"/>
</dbReference>
<feature type="binding site" evidence="6">
    <location>
        <position position="262"/>
    </location>
    <ligand>
        <name>isopentenyl diphosphate</name>
        <dbReference type="ChEBI" id="CHEBI:128769"/>
    </ligand>
</feature>
<dbReference type="UniPathway" id="UPA00056">
    <property type="reaction ID" value="UER00097"/>
</dbReference>
<feature type="binding site" evidence="6">
    <location>
        <position position="218"/>
    </location>
    <ligand>
        <name>(2E)-4-hydroxy-3-methylbut-2-enyl diphosphate</name>
        <dbReference type="ChEBI" id="CHEBI:128753"/>
    </ligand>
</feature>
<feature type="binding site" evidence="6">
    <location>
        <position position="262"/>
    </location>
    <ligand>
        <name>(2E)-4-hydroxy-3-methylbut-2-enyl diphosphate</name>
        <dbReference type="ChEBI" id="CHEBI:128753"/>
    </ligand>
</feature>
<dbReference type="GO" id="GO:0016114">
    <property type="term" value="P:terpenoid biosynthetic process"/>
    <property type="evidence" value="ECO:0007669"/>
    <property type="project" value="UniProtKB-UniRule"/>
</dbReference>
<feature type="binding site" evidence="6">
    <location>
        <position position="40"/>
    </location>
    <ligand>
        <name>(2E)-4-hydroxy-3-methylbut-2-enyl diphosphate</name>
        <dbReference type="ChEBI" id="CHEBI:128753"/>
    </ligand>
</feature>
<feature type="binding site" evidence="6">
    <location>
        <position position="123"/>
    </location>
    <ligand>
        <name>(2E)-4-hydroxy-3-methylbut-2-enyl diphosphate</name>
        <dbReference type="ChEBI" id="CHEBI:128753"/>
    </ligand>
</feature>
<feature type="domain" description="S1 motif" evidence="7">
    <location>
        <begin position="464"/>
        <end position="532"/>
    </location>
</feature>
<comment type="catalytic activity">
    <reaction evidence="6">
        <text>isopentenyl diphosphate + 2 oxidized [2Fe-2S]-[ferredoxin] + H2O = (2E)-4-hydroxy-3-methylbut-2-enyl diphosphate + 2 reduced [2Fe-2S]-[ferredoxin] + 2 H(+)</text>
        <dbReference type="Rhea" id="RHEA:24488"/>
        <dbReference type="Rhea" id="RHEA-COMP:10000"/>
        <dbReference type="Rhea" id="RHEA-COMP:10001"/>
        <dbReference type="ChEBI" id="CHEBI:15377"/>
        <dbReference type="ChEBI" id="CHEBI:15378"/>
        <dbReference type="ChEBI" id="CHEBI:33737"/>
        <dbReference type="ChEBI" id="CHEBI:33738"/>
        <dbReference type="ChEBI" id="CHEBI:128753"/>
        <dbReference type="ChEBI" id="CHEBI:128769"/>
        <dbReference type="EC" id="1.17.7.4"/>
    </reaction>
</comment>
<dbReference type="GO" id="GO:0046872">
    <property type="term" value="F:metal ion binding"/>
    <property type="evidence" value="ECO:0007669"/>
    <property type="project" value="UniProtKB-KW"/>
</dbReference>
<feature type="binding site" evidence="6">
    <location>
        <position position="123"/>
    </location>
    <ligand>
        <name>isopentenyl diphosphate</name>
        <dbReference type="ChEBI" id="CHEBI:128769"/>
    </ligand>
</feature>
<dbReference type="PRINTS" id="PR00681">
    <property type="entry name" value="RIBOSOMALS1"/>
</dbReference>
<keyword evidence="6" id="KW-0560">Oxidoreductase</keyword>
<comment type="pathway">
    <text evidence="6">Isoprenoid biosynthesis; isopentenyl diphosphate biosynthesis via DXP pathway; isopentenyl diphosphate from 1-deoxy-D-xylulose 5-phosphate: step 6/6.</text>
</comment>
<dbReference type="SMART" id="SM00316">
    <property type="entry name" value="S1"/>
    <property type="match status" value="4"/>
</dbReference>
<dbReference type="Pfam" id="PF00575">
    <property type="entry name" value="S1"/>
    <property type="match status" value="4"/>
</dbReference>
<dbReference type="GO" id="GO:0019288">
    <property type="term" value="P:isopentenyl diphosphate biosynthetic process, methylerythritol 4-phosphate pathway"/>
    <property type="evidence" value="ECO:0007669"/>
    <property type="project" value="UniProtKB-UniRule"/>
</dbReference>
<dbReference type="Gene3D" id="3.40.50.11270">
    <property type="match status" value="1"/>
</dbReference>
<feature type="binding site" evidence="6">
    <location>
        <position position="95"/>
    </location>
    <ligand>
        <name>[4Fe-4S] cluster</name>
        <dbReference type="ChEBI" id="CHEBI:49883"/>
    </ligand>
</feature>
<evidence type="ECO:0000256" key="1">
    <source>
        <dbReference type="ARBA" id="ARBA00022485"/>
    </source>
</evidence>
<dbReference type="NCBIfam" id="NF005208">
    <property type="entry name" value="PRK06676.1"/>
    <property type="match status" value="1"/>
</dbReference>
<feature type="binding site" evidence="6">
    <location>
        <position position="73"/>
    </location>
    <ligand>
        <name>dimethylallyl diphosphate</name>
        <dbReference type="ChEBI" id="CHEBI:57623"/>
    </ligand>
</feature>
<dbReference type="GO" id="GO:0050992">
    <property type="term" value="P:dimethylallyl diphosphate biosynthetic process"/>
    <property type="evidence" value="ECO:0007669"/>
    <property type="project" value="UniProtKB-UniRule"/>
</dbReference>
<feature type="domain" description="S1 motif" evidence="7">
    <location>
        <begin position="291"/>
        <end position="360"/>
    </location>
</feature>
<dbReference type="PROSITE" id="PS50126">
    <property type="entry name" value="S1"/>
    <property type="match status" value="4"/>
</dbReference>